<evidence type="ECO:0000313" key="4">
    <source>
        <dbReference type="EMBL" id="QJR12692.1"/>
    </source>
</evidence>
<keyword evidence="5" id="KW-1185">Reference proteome</keyword>
<accession>A0A6M4H058</accession>
<proteinExistence type="predicted"/>
<feature type="region of interest" description="Disordered" evidence="3">
    <location>
        <begin position="337"/>
        <end position="360"/>
    </location>
</feature>
<dbReference type="RefSeq" id="WP_171095112.1">
    <property type="nucleotide sequence ID" value="NZ_CP053069.1"/>
</dbReference>
<evidence type="ECO:0000313" key="5">
    <source>
        <dbReference type="Proteomes" id="UP000501534"/>
    </source>
</evidence>
<dbReference type="AlphaFoldDB" id="A0A6M4H058"/>
<name>A0A6M4H058_9PROT</name>
<dbReference type="CDD" id="cd03789">
    <property type="entry name" value="GT9_LPS_heptosyltransferase"/>
    <property type="match status" value="1"/>
</dbReference>
<dbReference type="InterPro" id="IPR002201">
    <property type="entry name" value="Glyco_trans_9"/>
</dbReference>
<reference evidence="4 5" key="1">
    <citation type="submission" date="2020-04" db="EMBL/GenBank/DDBJ databases">
        <title>Usitatibacter rugosus gen. nov., sp. nov. and Usitatibacter palustris sp. nov., novel members of Usitatibacteraceae fam. nov. within the order Nitrosomonadales isolated from soil.</title>
        <authorList>
            <person name="Huber K.J."/>
            <person name="Neumann-Schaal M."/>
            <person name="Geppert A."/>
            <person name="Luckner M."/>
            <person name="Wanner G."/>
            <person name="Overmann J."/>
        </authorList>
    </citation>
    <scope>NUCLEOTIDE SEQUENCE [LARGE SCALE GENOMIC DNA]</scope>
    <source>
        <strain evidence="4 5">0125_3</strain>
    </source>
</reference>
<dbReference type="Pfam" id="PF01075">
    <property type="entry name" value="Glyco_transf_9"/>
    <property type="match status" value="1"/>
</dbReference>
<evidence type="ECO:0000256" key="2">
    <source>
        <dbReference type="ARBA" id="ARBA00022679"/>
    </source>
</evidence>
<dbReference type="Gene3D" id="3.40.50.2000">
    <property type="entry name" value="Glycogen Phosphorylase B"/>
    <property type="match status" value="2"/>
</dbReference>
<evidence type="ECO:0008006" key="6">
    <source>
        <dbReference type="Google" id="ProtNLM"/>
    </source>
</evidence>
<dbReference type="SUPFAM" id="SSF53756">
    <property type="entry name" value="UDP-Glycosyltransferase/glycogen phosphorylase"/>
    <property type="match status" value="1"/>
</dbReference>
<dbReference type="PANTHER" id="PTHR30160:SF1">
    <property type="entry name" value="LIPOPOLYSACCHARIDE 1,2-N-ACETYLGLUCOSAMINETRANSFERASE-RELATED"/>
    <property type="match status" value="1"/>
</dbReference>
<evidence type="ECO:0000256" key="1">
    <source>
        <dbReference type="ARBA" id="ARBA00022676"/>
    </source>
</evidence>
<dbReference type="EMBL" id="CP053069">
    <property type="protein sequence ID" value="QJR12692.1"/>
    <property type="molecule type" value="Genomic_DNA"/>
</dbReference>
<gene>
    <name evidence="4" type="ORF">DSM104443_03784</name>
</gene>
<feature type="compositionally biased region" description="Polar residues" evidence="3">
    <location>
        <begin position="345"/>
        <end position="360"/>
    </location>
</feature>
<dbReference type="GO" id="GO:0008713">
    <property type="term" value="F:ADP-heptose-lipopolysaccharide heptosyltransferase activity"/>
    <property type="evidence" value="ECO:0007669"/>
    <property type="project" value="TreeGrafter"/>
</dbReference>
<keyword evidence="1" id="KW-0328">Glycosyltransferase</keyword>
<evidence type="ECO:0000256" key="3">
    <source>
        <dbReference type="SAM" id="MobiDB-lite"/>
    </source>
</evidence>
<dbReference type="PANTHER" id="PTHR30160">
    <property type="entry name" value="TETRAACYLDISACCHARIDE 4'-KINASE-RELATED"/>
    <property type="match status" value="1"/>
</dbReference>
<dbReference type="InterPro" id="IPR051199">
    <property type="entry name" value="LPS_LOS_Heptosyltrfase"/>
</dbReference>
<protein>
    <recommendedName>
        <fullName evidence="6">ADP-heptose:LPS heptosyltransferase</fullName>
    </recommendedName>
</protein>
<dbReference type="GO" id="GO:0009244">
    <property type="term" value="P:lipopolysaccharide core region biosynthetic process"/>
    <property type="evidence" value="ECO:0007669"/>
    <property type="project" value="TreeGrafter"/>
</dbReference>
<dbReference type="GO" id="GO:0005829">
    <property type="term" value="C:cytosol"/>
    <property type="evidence" value="ECO:0007669"/>
    <property type="project" value="TreeGrafter"/>
</dbReference>
<keyword evidence="2" id="KW-0808">Transferase</keyword>
<sequence length="360" mass="39278">MKILVVKRDKIGDLLLATPMLRVIRTALPEARIELLASDYNAWLLAGNRDIDRVWTYRRARSGTHVSVRAALQQAVQMLRLRSRRYDVAIAAGGEVSPRAARRAMLAGAKRTIAYAGEEGPFVTDPLPAPRAGHECERMARLLAPLGIPVPEVLPLPEYEPTRPALEEARAWLAARSLGERGFVAIGLGARRPHRRPDAAQVLRWARRLHAEHGLHTLLVWTPGRADNPDYPGDDDVAEPIIARGLPFIHPYRGGLAPTIARVWHARTSVFPDSGLMHLAAASPGGVLGLFAQTAVSPHPSQWGPRGANVDVLEAETSVAELEDTIVAERLDRLMRRHSRAGGNPANSEDAGSSPDRCTS</sequence>
<dbReference type="KEGG" id="uru:DSM104443_03784"/>
<organism evidence="4 5">
    <name type="scientific">Usitatibacter rugosus</name>
    <dbReference type="NCBI Taxonomy" id="2732067"/>
    <lineage>
        <taxon>Bacteria</taxon>
        <taxon>Pseudomonadati</taxon>
        <taxon>Pseudomonadota</taxon>
        <taxon>Betaproteobacteria</taxon>
        <taxon>Nitrosomonadales</taxon>
        <taxon>Usitatibacteraceae</taxon>
        <taxon>Usitatibacter</taxon>
    </lineage>
</organism>
<dbReference type="Proteomes" id="UP000501534">
    <property type="component" value="Chromosome"/>
</dbReference>